<sequence>MVDTAINLHKAHLTAFEHATLQEKVKRETTRKKTSRRSIHKGGAAANIGDLRERMKIRDETERSTQALRVAGVAARKENKEKKKRVAACIARSDLPAPTDLLLLREPDKNPTILEAASMTPEGHHEYLHAVLQAEKESNGELEGKLIKFPELKAGELFIRLGNTYQREDLGVKDIESSPTQETFIESSDVGSDAGSIDSISRNADFIAFDNI</sequence>
<protein>
    <submittedName>
        <fullName evidence="1">Uncharacterized protein</fullName>
    </submittedName>
</protein>
<name>A0A420J924_9PEZI</name>
<dbReference type="AlphaFoldDB" id="A0A420J924"/>
<accession>A0A420J924</accession>
<dbReference type="Proteomes" id="UP000285405">
    <property type="component" value="Unassembled WGS sequence"/>
</dbReference>
<reference evidence="1 2" key="1">
    <citation type="journal article" date="2018" name="BMC Genomics">
        <title>Comparative genome analyses reveal sequence features reflecting distinct modes of host-adaptation between dicot and monocot powdery mildew.</title>
        <authorList>
            <person name="Wu Y."/>
            <person name="Ma X."/>
            <person name="Pan Z."/>
            <person name="Kale S.D."/>
            <person name="Song Y."/>
            <person name="King H."/>
            <person name="Zhang Q."/>
            <person name="Presley C."/>
            <person name="Deng X."/>
            <person name="Wei C.I."/>
            <person name="Xiao S."/>
        </authorList>
    </citation>
    <scope>NUCLEOTIDE SEQUENCE [LARGE SCALE GENOMIC DNA]</scope>
    <source>
        <strain evidence="1">UCSC1</strain>
    </source>
</reference>
<proteinExistence type="predicted"/>
<evidence type="ECO:0000313" key="1">
    <source>
        <dbReference type="EMBL" id="RKF83303.1"/>
    </source>
</evidence>
<dbReference type="EMBL" id="MCBR01000448">
    <property type="protein sequence ID" value="RKF83303.1"/>
    <property type="molecule type" value="Genomic_DNA"/>
</dbReference>
<gene>
    <name evidence="1" type="ORF">GcC1_004039</name>
</gene>
<comment type="caution">
    <text evidence="1">The sequence shown here is derived from an EMBL/GenBank/DDBJ whole genome shotgun (WGS) entry which is preliminary data.</text>
</comment>
<evidence type="ECO:0000313" key="2">
    <source>
        <dbReference type="Proteomes" id="UP000285405"/>
    </source>
</evidence>
<organism evidence="1 2">
    <name type="scientific">Golovinomyces cichoracearum</name>
    <dbReference type="NCBI Taxonomy" id="62708"/>
    <lineage>
        <taxon>Eukaryota</taxon>
        <taxon>Fungi</taxon>
        <taxon>Dikarya</taxon>
        <taxon>Ascomycota</taxon>
        <taxon>Pezizomycotina</taxon>
        <taxon>Leotiomycetes</taxon>
        <taxon>Erysiphales</taxon>
        <taxon>Erysiphaceae</taxon>
        <taxon>Golovinomyces</taxon>
    </lineage>
</organism>